<sequence length="121" mass="13425">MRDGRREPGARGQREDQPPVRGARHADDPRLGGEIGERDPARARQRVPGRGQQVVRVVEERARVQPGIAGRRPVGRGHRDDELGGAGEHQVEAFRRLGFAEADDERGPSFAQPCHRGSQQR</sequence>
<feature type="region of interest" description="Disordered" evidence="1">
    <location>
        <begin position="1"/>
        <end position="52"/>
    </location>
</feature>
<reference evidence="2 3" key="1">
    <citation type="journal article" date="2019" name="Int. J. Syst. Evol. Microbiol.">
        <title>The Global Catalogue of Microorganisms (GCM) 10K type strain sequencing project: providing services to taxonomists for standard genome sequencing and annotation.</title>
        <authorList>
            <consortium name="The Broad Institute Genomics Platform"/>
            <consortium name="The Broad Institute Genome Sequencing Center for Infectious Disease"/>
            <person name="Wu L."/>
            <person name="Ma J."/>
        </authorList>
    </citation>
    <scope>NUCLEOTIDE SEQUENCE [LARGE SCALE GENOMIC DNA]</scope>
    <source>
        <strain evidence="2 3">JCM 14545</strain>
    </source>
</reference>
<keyword evidence="3" id="KW-1185">Reference proteome</keyword>
<organism evidence="2 3">
    <name type="scientific">Amycolatopsis minnesotensis</name>
    <dbReference type="NCBI Taxonomy" id="337894"/>
    <lineage>
        <taxon>Bacteria</taxon>
        <taxon>Bacillati</taxon>
        <taxon>Actinomycetota</taxon>
        <taxon>Actinomycetes</taxon>
        <taxon>Pseudonocardiales</taxon>
        <taxon>Pseudonocardiaceae</taxon>
        <taxon>Amycolatopsis</taxon>
    </lineage>
</organism>
<feature type="region of interest" description="Disordered" evidence="1">
    <location>
        <begin position="66"/>
        <end position="121"/>
    </location>
</feature>
<evidence type="ECO:0000313" key="2">
    <source>
        <dbReference type="EMBL" id="GAA1942560.1"/>
    </source>
</evidence>
<protein>
    <submittedName>
        <fullName evidence="2">Uncharacterized protein</fullName>
    </submittedName>
</protein>
<dbReference type="EMBL" id="BAAANN010000002">
    <property type="protein sequence ID" value="GAA1942560.1"/>
    <property type="molecule type" value="Genomic_DNA"/>
</dbReference>
<evidence type="ECO:0000313" key="3">
    <source>
        <dbReference type="Proteomes" id="UP001501116"/>
    </source>
</evidence>
<comment type="caution">
    <text evidence="2">The sequence shown here is derived from an EMBL/GenBank/DDBJ whole genome shotgun (WGS) entry which is preliminary data.</text>
</comment>
<accession>A0ABN2Q5D3</accession>
<name>A0ABN2Q5D3_9PSEU</name>
<proteinExistence type="predicted"/>
<evidence type="ECO:0000256" key="1">
    <source>
        <dbReference type="SAM" id="MobiDB-lite"/>
    </source>
</evidence>
<dbReference type="Proteomes" id="UP001501116">
    <property type="component" value="Unassembled WGS sequence"/>
</dbReference>
<feature type="compositionally biased region" description="Basic and acidic residues" evidence="1">
    <location>
        <begin position="1"/>
        <end position="42"/>
    </location>
</feature>
<gene>
    <name evidence="2" type="ORF">GCM10009754_07470</name>
</gene>